<dbReference type="PANTHER" id="PTHR30590:SF2">
    <property type="entry name" value="INNER MEMBRANE PROTEIN"/>
    <property type="match status" value="1"/>
</dbReference>
<feature type="transmembrane region" description="Helical" evidence="1">
    <location>
        <begin position="403"/>
        <end position="426"/>
    </location>
</feature>
<reference evidence="3 4" key="1">
    <citation type="submission" date="2019-01" db="EMBL/GenBank/DDBJ databases">
        <title>Lacibacter sp. strain TTM-7.</title>
        <authorList>
            <person name="Chen W.-M."/>
        </authorList>
    </citation>
    <scope>NUCLEOTIDE SEQUENCE [LARGE SCALE GENOMIC DNA]</scope>
    <source>
        <strain evidence="3 4">TTM-7</strain>
    </source>
</reference>
<evidence type="ECO:0000259" key="2">
    <source>
        <dbReference type="Pfam" id="PF04235"/>
    </source>
</evidence>
<feature type="transmembrane region" description="Helical" evidence="1">
    <location>
        <begin position="187"/>
        <end position="205"/>
    </location>
</feature>
<gene>
    <name evidence="3" type="ORF">ESA94_09180</name>
</gene>
<name>A0A4V1M7M8_9BACT</name>
<evidence type="ECO:0000256" key="1">
    <source>
        <dbReference type="SAM" id="Phobius"/>
    </source>
</evidence>
<dbReference type="PANTHER" id="PTHR30590">
    <property type="entry name" value="INNER MEMBRANE PROTEIN"/>
    <property type="match status" value="1"/>
</dbReference>
<feature type="transmembrane region" description="Helical" evidence="1">
    <location>
        <begin position="102"/>
        <end position="130"/>
    </location>
</feature>
<dbReference type="InterPro" id="IPR052529">
    <property type="entry name" value="Bact_Transport_Assoc"/>
</dbReference>
<dbReference type="AlphaFoldDB" id="A0A4V1M7M8"/>
<dbReference type="OrthoDB" id="9807744at2"/>
<dbReference type="InterPro" id="IPR007349">
    <property type="entry name" value="DUF418"/>
</dbReference>
<feature type="domain" description="DUF418" evidence="2">
    <location>
        <begin position="309"/>
        <end position="471"/>
    </location>
</feature>
<dbReference type="Proteomes" id="UP000290204">
    <property type="component" value="Unassembled WGS sequence"/>
</dbReference>
<feature type="transmembrane region" description="Helical" evidence="1">
    <location>
        <begin position="321"/>
        <end position="342"/>
    </location>
</feature>
<feature type="transmembrane region" description="Helical" evidence="1">
    <location>
        <begin position="289"/>
        <end position="309"/>
    </location>
</feature>
<evidence type="ECO:0000313" key="4">
    <source>
        <dbReference type="Proteomes" id="UP000290204"/>
    </source>
</evidence>
<keyword evidence="1" id="KW-0472">Membrane</keyword>
<accession>A0A4V1M7M8</accession>
<proteinExistence type="predicted"/>
<comment type="caution">
    <text evidence="3">The sequence shown here is derived from an EMBL/GenBank/DDBJ whole genome shotgun (WGS) entry which is preliminary data.</text>
</comment>
<feature type="transmembrane region" description="Helical" evidence="1">
    <location>
        <begin position="63"/>
        <end position="82"/>
    </location>
</feature>
<dbReference type="Pfam" id="PF04235">
    <property type="entry name" value="DUF418"/>
    <property type="match status" value="1"/>
</dbReference>
<organism evidence="3 4">
    <name type="scientific">Lacibacter luteus</name>
    <dbReference type="NCBI Taxonomy" id="2508719"/>
    <lineage>
        <taxon>Bacteria</taxon>
        <taxon>Pseudomonadati</taxon>
        <taxon>Bacteroidota</taxon>
        <taxon>Chitinophagia</taxon>
        <taxon>Chitinophagales</taxon>
        <taxon>Chitinophagaceae</taxon>
        <taxon>Lacibacter</taxon>
    </lineage>
</organism>
<feature type="transmembrane region" description="Helical" evidence="1">
    <location>
        <begin position="363"/>
        <end position="383"/>
    </location>
</feature>
<keyword evidence="4" id="KW-1185">Reference proteome</keyword>
<feature type="transmembrane region" description="Helical" evidence="1">
    <location>
        <begin position="433"/>
        <end position="452"/>
    </location>
</feature>
<keyword evidence="1" id="KW-1133">Transmembrane helix</keyword>
<dbReference type="EMBL" id="SDHW01000002">
    <property type="protein sequence ID" value="RXK60625.1"/>
    <property type="molecule type" value="Genomic_DNA"/>
</dbReference>
<evidence type="ECO:0000313" key="3">
    <source>
        <dbReference type="EMBL" id="RXK60625.1"/>
    </source>
</evidence>
<sequence>MQLLKYNNTSRKLANFLFKEYLNVHSCPSQSCSLFHYQNQPIMSIAQAAPVSQEERIVLLDSLRGIAILGILLMNIPGFALPDPVHHDPSVLNEWGTGNYKAWYYIDWILEGSQRALFSMLFGAGIILFVSRQERKTEGLWPADYFFRRQLWLLVFGLFNAFVLLWFWDILFQYACFGMLAFTFRRLAPKGLFIAAFISLVLMTVRENVDAYRDYKMIAKGEAIAKIDTTVTKLTDKQKEELGAMTEMKEKSTLKEKKKKMEKGLALVRGNYSEFYRYQSNRSFEGEIFFTYFGIWDILVFLFLGMAFYKSGIITGQAPVRTYLILCITGLGLGLLLSYFRLQPLIVHKFNGFEIMKRPHFEFYEISRTFRSIGIFGLIMLLYKSGWFKWFFALLRPVGQMAFTNYLMQSFLVGLFFYGVGFGMYGKLSRFEMYYVVAGTWLLQIIWSHLWLRFFRFGPLEWCWRSLTYWKRQPFVK</sequence>
<keyword evidence="1" id="KW-0812">Transmembrane</keyword>
<feature type="transmembrane region" description="Helical" evidence="1">
    <location>
        <begin position="151"/>
        <end position="175"/>
    </location>
</feature>
<protein>
    <submittedName>
        <fullName evidence="3">DUF418 domain-containing protein</fullName>
    </submittedName>
</protein>